<evidence type="ECO:0008006" key="3">
    <source>
        <dbReference type="Google" id="ProtNLM"/>
    </source>
</evidence>
<reference evidence="1 2" key="1">
    <citation type="submission" date="2014-06" db="EMBL/GenBank/DDBJ databases">
        <authorList>
            <person name="Urmite Genomes Urmite Genomes"/>
        </authorList>
    </citation>
    <scope>NUCLEOTIDE SEQUENCE [LARGE SCALE GENOMIC DNA]</scope>
</reference>
<keyword evidence="2" id="KW-1185">Reference proteome</keyword>
<dbReference type="eggNOG" id="COG0456">
    <property type="taxonomic scope" value="Bacteria"/>
</dbReference>
<proteinExistence type="predicted"/>
<organism evidence="1 2">
    <name type="scientific">Legionella massiliensis</name>
    <dbReference type="NCBI Taxonomy" id="1034943"/>
    <lineage>
        <taxon>Bacteria</taxon>
        <taxon>Pseudomonadati</taxon>
        <taxon>Pseudomonadota</taxon>
        <taxon>Gammaproteobacteria</taxon>
        <taxon>Legionellales</taxon>
        <taxon>Legionellaceae</taxon>
        <taxon>Legionella</taxon>
    </lineage>
</organism>
<evidence type="ECO:0000313" key="2">
    <source>
        <dbReference type="Proteomes" id="UP000044071"/>
    </source>
</evidence>
<accession>A0A078KZV1</accession>
<evidence type="ECO:0000313" key="1">
    <source>
        <dbReference type="EMBL" id="CDZ77333.1"/>
    </source>
</evidence>
<dbReference type="EMBL" id="CCSB01000002">
    <property type="protein sequence ID" value="CDZ77333.1"/>
    <property type="molecule type" value="Genomic_DNA"/>
</dbReference>
<dbReference type="STRING" id="1034943.BN59_01616"/>
<protein>
    <recommendedName>
        <fullName evidence="3">Acetyltransferase</fullName>
    </recommendedName>
</protein>
<dbReference type="Proteomes" id="UP000044071">
    <property type="component" value="Unassembled WGS sequence"/>
</dbReference>
<name>A0A078KZV1_9GAMM</name>
<sequence>MTMTVETLAPEESDENYLKTYHFHESQGFKPLFNLKPAGYEWNMVYMLKTLF</sequence>
<gene>
    <name evidence="1" type="ORF">BN59_01616</name>
</gene>
<dbReference type="AlphaFoldDB" id="A0A078KZV1"/>